<feature type="domain" description="Bromodomain associated" evidence="6">
    <location>
        <begin position="5"/>
        <end position="88"/>
    </location>
</feature>
<keyword evidence="3" id="KW-0804">Transcription</keyword>
<evidence type="ECO:0000256" key="5">
    <source>
        <dbReference type="SAM" id="MobiDB-lite"/>
    </source>
</evidence>
<evidence type="ECO:0000313" key="7">
    <source>
        <dbReference type="EMBL" id="OAA82524.1"/>
    </source>
</evidence>
<dbReference type="InterPro" id="IPR006565">
    <property type="entry name" value="BTP"/>
</dbReference>
<reference evidence="7 8" key="1">
    <citation type="journal article" date="2016" name="Genome Biol. Evol.">
        <title>Divergent and convergent evolution of fungal pathogenicity.</title>
        <authorList>
            <person name="Shang Y."/>
            <person name="Xiao G."/>
            <person name="Zheng P."/>
            <person name="Cen K."/>
            <person name="Zhan S."/>
            <person name="Wang C."/>
        </authorList>
    </citation>
    <scope>NUCLEOTIDE SEQUENCE [LARGE SCALE GENOMIC DNA]</scope>
    <source>
        <strain evidence="7 8">RCEF 1005</strain>
    </source>
</reference>
<keyword evidence="2" id="KW-0805">Transcription regulation</keyword>
<evidence type="ECO:0000256" key="4">
    <source>
        <dbReference type="ARBA" id="ARBA00023242"/>
    </source>
</evidence>
<feature type="compositionally biased region" description="Gly residues" evidence="5">
    <location>
        <begin position="190"/>
        <end position="205"/>
    </location>
</feature>
<evidence type="ECO:0000259" key="6">
    <source>
        <dbReference type="SMART" id="SM00576"/>
    </source>
</evidence>
<gene>
    <name evidence="7" type="ORF">LEL_02069</name>
</gene>
<evidence type="ECO:0000256" key="2">
    <source>
        <dbReference type="ARBA" id="ARBA00023015"/>
    </source>
</evidence>
<comment type="subcellular location">
    <subcellularLocation>
        <location evidence="1">Nucleus</location>
    </subcellularLocation>
</comment>
<feature type="compositionally biased region" description="Low complexity" evidence="5">
    <location>
        <begin position="211"/>
        <end position="222"/>
    </location>
</feature>
<dbReference type="InterPro" id="IPR009072">
    <property type="entry name" value="Histone-fold"/>
</dbReference>
<keyword evidence="4" id="KW-0539">Nucleus</keyword>
<evidence type="ECO:0000256" key="1">
    <source>
        <dbReference type="ARBA" id="ARBA00004123"/>
    </source>
</evidence>
<dbReference type="CDD" id="cd00076">
    <property type="entry name" value="HFD_SF"/>
    <property type="match status" value="1"/>
</dbReference>
<proteinExistence type="predicted"/>
<feature type="region of interest" description="Disordered" evidence="5">
    <location>
        <begin position="185"/>
        <end position="240"/>
    </location>
</feature>
<comment type="caution">
    <text evidence="7">The sequence shown here is derived from an EMBL/GenBank/DDBJ whole genome shotgun (WGS) entry which is preliminary data.</text>
</comment>
<dbReference type="OrthoDB" id="5402929at2759"/>
<evidence type="ECO:0000256" key="3">
    <source>
        <dbReference type="ARBA" id="ARBA00023163"/>
    </source>
</evidence>
<keyword evidence="8" id="KW-1185">Reference proteome</keyword>
<sequence length="240" mass="25355">MATPPAFFHALLRPAMLQILRATGYHATRPAVLDALTDLAARYMLLLCQHTAHHAASNHAADPSQAADDFTITDVRLALQDVGALGAERTVAEEAWRGEEDMRGVEEFVEWFAGQRMKELMEFGNADGESEATDYLSALKKKHNQAAGDTKFQGTILGRPAEGSQVLVEGGPVTTIEEWIAQRSPDLMNGGAGAGGKGHGQGVNGEGRPTSSSGSSSSGLSSVDSEMRDVAGDGDTMDLS</sequence>
<name>A0A168L066_CORDF</name>
<dbReference type="STRING" id="1081108.A0A168L066"/>
<dbReference type="Gene3D" id="1.10.20.10">
    <property type="entry name" value="Histone, subunit A"/>
    <property type="match status" value="1"/>
</dbReference>
<dbReference type="EMBL" id="AZHF01000001">
    <property type="protein sequence ID" value="OAA82524.1"/>
    <property type="molecule type" value="Genomic_DNA"/>
</dbReference>
<dbReference type="GO" id="GO:0005634">
    <property type="term" value="C:nucleus"/>
    <property type="evidence" value="ECO:0007669"/>
    <property type="project" value="UniProtKB-SubCell"/>
</dbReference>
<accession>A0A168L066</accession>
<evidence type="ECO:0000313" key="8">
    <source>
        <dbReference type="Proteomes" id="UP000076881"/>
    </source>
</evidence>
<dbReference type="AlphaFoldDB" id="A0A168L066"/>
<dbReference type="Proteomes" id="UP000076881">
    <property type="component" value="Unassembled WGS sequence"/>
</dbReference>
<dbReference type="GO" id="GO:0046982">
    <property type="term" value="F:protein heterodimerization activity"/>
    <property type="evidence" value="ECO:0007669"/>
    <property type="project" value="InterPro"/>
</dbReference>
<organism evidence="7 8">
    <name type="scientific">Akanthomyces lecanii RCEF 1005</name>
    <dbReference type="NCBI Taxonomy" id="1081108"/>
    <lineage>
        <taxon>Eukaryota</taxon>
        <taxon>Fungi</taxon>
        <taxon>Dikarya</taxon>
        <taxon>Ascomycota</taxon>
        <taxon>Pezizomycotina</taxon>
        <taxon>Sordariomycetes</taxon>
        <taxon>Hypocreomycetidae</taxon>
        <taxon>Hypocreales</taxon>
        <taxon>Cordycipitaceae</taxon>
        <taxon>Akanthomyces</taxon>
        <taxon>Cordyceps confragosa</taxon>
    </lineage>
</organism>
<protein>
    <submittedName>
        <fullName evidence="7">Bromodomain associated domain protein</fullName>
    </submittedName>
</protein>
<dbReference type="SMART" id="SM00576">
    <property type="entry name" value="BTP"/>
    <property type="match status" value="1"/>
</dbReference>
<dbReference type="Pfam" id="PF07524">
    <property type="entry name" value="Bromo_TP"/>
    <property type="match status" value="1"/>
</dbReference>